<organism evidence="2 3">
    <name type="scientific">Undibacterium danionis</name>
    <dbReference type="NCBI Taxonomy" id="1812100"/>
    <lineage>
        <taxon>Bacteria</taxon>
        <taxon>Pseudomonadati</taxon>
        <taxon>Pseudomonadota</taxon>
        <taxon>Betaproteobacteria</taxon>
        <taxon>Burkholderiales</taxon>
        <taxon>Oxalobacteraceae</taxon>
        <taxon>Undibacterium</taxon>
    </lineage>
</organism>
<keyword evidence="3" id="KW-1185">Reference proteome</keyword>
<evidence type="ECO:0000313" key="3">
    <source>
        <dbReference type="Proteomes" id="UP001589844"/>
    </source>
</evidence>
<feature type="signal peptide" evidence="1">
    <location>
        <begin position="1"/>
        <end position="22"/>
    </location>
</feature>
<feature type="chain" id="PRO_5045455196" evidence="1">
    <location>
        <begin position="23"/>
        <end position="215"/>
    </location>
</feature>
<dbReference type="EMBL" id="JBHLXJ010000007">
    <property type="protein sequence ID" value="MFC0349350.1"/>
    <property type="molecule type" value="Genomic_DNA"/>
</dbReference>
<sequence length="215" mass="24725">MNNLRLICIVFLFFGNSAPAWCDSVGYAEIKKIQFETSDISIVHWHDWSTKKNRDARWAMISTDKNPFTESNTYSYIQAFDKKTGNILFKSPVPALTVIWATPDSNYIIGISNIKVWNPYHLVVFNKKGDLLYKAAIDTKSYPDASESVTNWINWYKEPVPKITLKSTIDSIEISIESNNMWKQSVINGEFTYGERPNPVPIRIFRFPLKSGDIN</sequence>
<name>A0ABV6ICX7_9BURK</name>
<keyword evidence="1" id="KW-0732">Signal</keyword>
<protein>
    <submittedName>
        <fullName evidence="2">Uncharacterized protein</fullName>
    </submittedName>
</protein>
<reference evidence="2 3" key="1">
    <citation type="submission" date="2024-09" db="EMBL/GenBank/DDBJ databases">
        <authorList>
            <person name="Sun Q."/>
            <person name="Mori K."/>
        </authorList>
    </citation>
    <scope>NUCLEOTIDE SEQUENCE [LARGE SCALE GENOMIC DNA]</scope>
    <source>
        <strain evidence="2 3">CCM 8677</strain>
    </source>
</reference>
<evidence type="ECO:0000256" key="1">
    <source>
        <dbReference type="SAM" id="SignalP"/>
    </source>
</evidence>
<proteinExistence type="predicted"/>
<comment type="caution">
    <text evidence="2">The sequence shown here is derived from an EMBL/GenBank/DDBJ whole genome shotgun (WGS) entry which is preliminary data.</text>
</comment>
<gene>
    <name evidence="2" type="ORF">ACFFJH_05995</name>
</gene>
<evidence type="ECO:0000313" key="2">
    <source>
        <dbReference type="EMBL" id="MFC0349350.1"/>
    </source>
</evidence>
<dbReference type="RefSeq" id="WP_390210913.1">
    <property type="nucleotide sequence ID" value="NZ_JBHLXJ010000007.1"/>
</dbReference>
<dbReference type="Proteomes" id="UP001589844">
    <property type="component" value="Unassembled WGS sequence"/>
</dbReference>
<accession>A0ABV6ICX7</accession>